<comment type="caution">
    <text evidence="2">The sequence shown here is derived from an EMBL/GenBank/DDBJ whole genome shotgun (WGS) entry which is preliminary data.</text>
</comment>
<dbReference type="SUPFAM" id="SSF52402">
    <property type="entry name" value="Adenine nucleotide alpha hydrolases-like"/>
    <property type="match status" value="1"/>
</dbReference>
<evidence type="ECO:0000313" key="3">
    <source>
        <dbReference type="Proteomes" id="UP000317650"/>
    </source>
</evidence>
<dbReference type="Pfam" id="PF00582">
    <property type="entry name" value="Usp"/>
    <property type="match status" value="1"/>
</dbReference>
<accession>A0A4V4H2K4</accession>
<dbReference type="EMBL" id="PYDT01000011">
    <property type="protein sequence ID" value="THU44716.1"/>
    <property type="molecule type" value="Genomic_DNA"/>
</dbReference>
<dbReference type="Proteomes" id="UP000317650">
    <property type="component" value="Chromosome 2"/>
</dbReference>
<dbReference type="InterPro" id="IPR006015">
    <property type="entry name" value="Universal_stress_UspA"/>
</dbReference>
<dbReference type="Gene3D" id="3.40.50.620">
    <property type="entry name" value="HUPs"/>
    <property type="match status" value="1"/>
</dbReference>
<dbReference type="PANTHER" id="PTHR31964">
    <property type="entry name" value="ADENINE NUCLEOTIDE ALPHA HYDROLASES-LIKE SUPERFAMILY PROTEIN"/>
    <property type="match status" value="1"/>
</dbReference>
<dbReference type="InterPro" id="IPR006016">
    <property type="entry name" value="UspA"/>
</dbReference>
<dbReference type="PANTHER" id="PTHR31964:SF124">
    <property type="entry name" value="ADENINE NUCLEOTIDE ALPHA HYDROLASES-LIKE SUPERFAMILY PROTEIN"/>
    <property type="match status" value="1"/>
</dbReference>
<name>A0A4V4H2K4_MUSBA</name>
<evidence type="ECO:0000313" key="2">
    <source>
        <dbReference type="EMBL" id="THU44716.1"/>
    </source>
</evidence>
<dbReference type="STRING" id="52838.A0A4V4H2K4"/>
<dbReference type="AlphaFoldDB" id="A0A4V4H2K4"/>
<dbReference type="InterPro" id="IPR014729">
    <property type="entry name" value="Rossmann-like_a/b/a_fold"/>
</dbReference>
<evidence type="ECO:0000259" key="1">
    <source>
        <dbReference type="Pfam" id="PF00582"/>
    </source>
</evidence>
<keyword evidence="3" id="KW-1185">Reference proteome</keyword>
<proteinExistence type="predicted"/>
<feature type="domain" description="UspA" evidence="1">
    <location>
        <begin position="122"/>
        <end position="213"/>
    </location>
</feature>
<reference evidence="2 3" key="1">
    <citation type="journal article" date="2019" name="Nat. Plants">
        <title>Genome sequencing of Musa balbisiana reveals subgenome evolution and function divergence in polyploid bananas.</title>
        <authorList>
            <person name="Yao X."/>
        </authorList>
    </citation>
    <scope>NUCLEOTIDE SEQUENCE [LARGE SCALE GENOMIC DNA]</scope>
    <source>
        <strain evidence="3">cv. DH-PKW</strain>
        <tissue evidence="2">Leaves</tissue>
    </source>
</reference>
<sequence length="220" mass="24378">MEESQTPVKAEGGGEDKKMKVLVAVEESEGSLYALSWALDNLFTSACDVPDKTESLGRLVLIHAQQQPLQHFMHPVGPCMTDPHHRSFPVLFSTRESHVYREKQTMTKNCMSCLVAAVYATSSVIDSVRRAQEQNSRNLLERATQVCRSKLVEAEMVIVDGDPKEMICQFAEQMQADLLVVGSRGLSKMRRAILGSVSDYCAHHATCPVLIVKPPKGNHP</sequence>
<organism evidence="2 3">
    <name type="scientific">Musa balbisiana</name>
    <name type="common">Banana</name>
    <dbReference type="NCBI Taxonomy" id="52838"/>
    <lineage>
        <taxon>Eukaryota</taxon>
        <taxon>Viridiplantae</taxon>
        <taxon>Streptophyta</taxon>
        <taxon>Embryophyta</taxon>
        <taxon>Tracheophyta</taxon>
        <taxon>Spermatophyta</taxon>
        <taxon>Magnoliopsida</taxon>
        <taxon>Liliopsida</taxon>
        <taxon>Zingiberales</taxon>
        <taxon>Musaceae</taxon>
        <taxon>Musa</taxon>
    </lineage>
</organism>
<gene>
    <name evidence="2" type="ORF">C4D60_Mb02t10270</name>
</gene>
<dbReference type="PRINTS" id="PR01438">
    <property type="entry name" value="UNVRSLSTRESS"/>
</dbReference>
<protein>
    <recommendedName>
        <fullName evidence="1">UspA domain-containing protein</fullName>
    </recommendedName>
</protein>
<dbReference type="CDD" id="cd23659">
    <property type="entry name" value="USP_At3g01520-like"/>
    <property type="match status" value="1"/>
</dbReference>